<dbReference type="AlphaFoldDB" id="A0A8J6BZ65"/>
<dbReference type="OrthoDB" id="268428at2759"/>
<dbReference type="Proteomes" id="UP000729402">
    <property type="component" value="Unassembled WGS sequence"/>
</dbReference>
<evidence type="ECO:0000313" key="5">
    <source>
        <dbReference type="Proteomes" id="UP000729402"/>
    </source>
</evidence>
<proteinExistence type="predicted"/>
<reference evidence="4" key="1">
    <citation type="journal article" date="2021" name="bioRxiv">
        <title>Whole Genome Assembly and Annotation of Northern Wild Rice, Zizania palustris L., Supports a Whole Genome Duplication in the Zizania Genus.</title>
        <authorList>
            <person name="Haas M."/>
            <person name="Kono T."/>
            <person name="Macchietto M."/>
            <person name="Millas R."/>
            <person name="McGilp L."/>
            <person name="Shao M."/>
            <person name="Duquette J."/>
            <person name="Hirsch C.N."/>
            <person name="Kimball J."/>
        </authorList>
    </citation>
    <scope>NUCLEOTIDE SEQUENCE</scope>
    <source>
        <tissue evidence="4">Fresh leaf tissue</tissue>
    </source>
</reference>
<protein>
    <recommendedName>
        <fullName evidence="6">Proteasome subunit beta</fullName>
    </recommendedName>
</protein>
<dbReference type="Pfam" id="PF00227">
    <property type="entry name" value="Proteasome"/>
    <property type="match status" value="1"/>
</dbReference>
<comment type="caution">
    <text evidence="4">The sequence shown here is derived from an EMBL/GenBank/DDBJ whole genome shotgun (WGS) entry which is preliminary data.</text>
</comment>
<dbReference type="GO" id="GO:0005839">
    <property type="term" value="C:proteasome core complex"/>
    <property type="evidence" value="ECO:0007669"/>
    <property type="project" value="InterPro"/>
</dbReference>
<evidence type="ECO:0000256" key="1">
    <source>
        <dbReference type="ARBA" id="ARBA00022737"/>
    </source>
</evidence>
<evidence type="ECO:0000256" key="2">
    <source>
        <dbReference type="ARBA" id="ARBA00022803"/>
    </source>
</evidence>
<keyword evidence="5" id="KW-1185">Reference proteome</keyword>
<feature type="region of interest" description="Disordered" evidence="3">
    <location>
        <begin position="28"/>
        <end position="47"/>
    </location>
</feature>
<dbReference type="InterPro" id="IPR001353">
    <property type="entry name" value="Proteasome_sua/b"/>
</dbReference>
<sequence>MNFGRGAGPPCSAPPPPTPTCALASASLRSTSRHGTPLGPPHCSPPRPTKLERALFGALSALIGEEKDEDVAIERNFELLEEFPMDLMSLKRAPLICFSGRTDTSFKFVEQVLPEYQDQNYIYGMRAFPLMELGRINETERASRKGLAINKNDCWSQHNLCHVFQQECHFKEATEFMKSSSPSWAAYLTKDRLAAFLDAVKNENPYSVNILLAGFDSDVGASMYYIDYIATFHKIEKGAFGYGSYFCLSLMDKLYRPDMSVEELLIVDKCIKEIQLRLVVAPQNFIVKIVDKDGAREYAKRAYTGDTPSEAATVTA</sequence>
<keyword evidence="2" id="KW-0802">TPR repeat</keyword>
<keyword evidence="1" id="KW-0677">Repeat</keyword>
<feature type="compositionally biased region" description="Pro residues" evidence="3">
    <location>
        <begin position="38"/>
        <end position="47"/>
    </location>
</feature>
<organism evidence="4 5">
    <name type="scientific">Zizania palustris</name>
    <name type="common">Northern wild rice</name>
    <dbReference type="NCBI Taxonomy" id="103762"/>
    <lineage>
        <taxon>Eukaryota</taxon>
        <taxon>Viridiplantae</taxon>
        <taxon>Streptophyta</taxon>
        <taxon>Embryophyta</taxon>
        <taxon>Tracheophyta</taxon>
        <taxon>Spermatophyta</taxon>
        <taxon>Magnoliopsida</taxon>
        <taxon>Liliopsida</taxon>
        <taxon>Poales</taxon>
        <taxon>Poaceae</taxon>
        <taxon>BOP clade</taxon>
        <taxon>Oryzoideae</taxon>
        <taxon>Oryzeae</taxon>
        <taxon>Zizaniinae</taxon>
        <taxon>Zizania</taxon>
    </lineage>
</organism>
<evidence type="ECO:0000256" key="3">
    <source>
        <dbReference type="SAM" id="MobiDB-lite"/>
    </source>
</evidence>
<name>A0A8J6BZ65_ZIZPA</name>
<evidence type="ECO:0008006" key="6">
    <source>
        <dbReference type="Google" id="ProtNLM"/>
    </source>
</evidence>
<accession>A0A8J6BZ65</accession>
<dbReference type="InterPro" id="IPR033891">
    <property type="entry name" value="TTC38"/>
</dbReference>
<dbReference type="GO" id="GO:0051603">
    <property type="term" value="P:proteolysis involved in protein catabolic process"/>
    <property type="evidence" value="ECO:0007669"/>
    <property type="project" value="InterPro"/>
</dbReference>
<dbReference type="PANTHER" id="PTHR16263:SF4">
    <property type="entry name" value="TETRATRICOPEPTIDE REPEAT PROTEIN 38"/>
    <property type="match status" value="1"/>
</dbReference>
<dbReference type="EMBL" id="JAAALK010000079">
    <property type="protein sequence ID" value="KAG8097841.1"/>
    <property type="molecule type" value="Genomic_DNA"/>
</dbReference>
<evidence type="ECO:0000313" key="4">
    <source>
        <dbReference type="EMBL" id="KAG8097841.1"/>
    </source>
</evidence>
<dbReference type="PANTHER" id="PTHR16263">
    <property type="entry name" value="TETRATRICOPEPTIDE REPEAT PROTEIN 38"/>
    <property type="match status" value="1"/>
</dbReference>
<gene>
    <name evidence="4" type="ORF">GUJ93_ZPchr0013g36150</name>
</gene>
<reference evidence="4" key="2">
    <citation type="submission" date="2021-02" db="EMBL/GenBank/DDBJ databases">
        <authorList>
            <person name="Kimball J.A."/>
            <person name="Haas M.W."/>
            <person name="Macchietto M."/>
            <person name="Kono T."/>
            <person name="Duquette J."/>
            <person name="Shao M."/>
        </authorList>
    </citation>
    <scope>NUCLEOTIDE SEQUENCE</scope>
    <source>
        <tissue evidence="4">Fresh leaf tissue</tissue>
    </source>
</reference>